<dbReference type="RefSeq" id="WP_110985804.1">
    <property type="nucleotide sequence ID" value="NZ_CAWNWM010000004.1"/>
</dbReference>
<dbReference type="EMBL" id="PQWO01000004">
    <property type="protein sequence ID" value="PZD73814.1"/>
    <property type="molecule type" value="Genomic_DNA"/>
</dbReference>
<sequence>MWFEELTGFREESPEQVRNGLTVSGNTITSKINGRTMTCGRLETPTLSDLRAQVSRHRSVSGQLKLHEIVGDAKQLHIDVANAGALFQVASQFNLLEMVSPSVTPEAGVGIYGSDPTQGPACAIASGAGTIYRNYFAHVNGQIGQSTDNQIDCLLDVGQALDNTNERLWKMQNGYALASEDGLIEISKRIGSMSEVECDALRQTLRIGIQWDTQVTLANCKHTVTQAYCSALPVAYSPHPETLWADFARLVLEASYEATLCAALLNFAHTGNNQVFLTLIGGGVFGNRDSWIFAAIQRALQKFTDADLDVAIVSYGASKTSVRESVSSWQR</sequence>
<dbReference type="PANTHER" id="PTHR35609">
    <property type="entry name" value="MACRO DOMAIN-CONTAINING PROTEIN"/>
    <property type="match status" value="1"/>
</dbReference>
<keyword evidence="2" id="KW-1185">Reference proteome</keyword>
<protein>
    <recommendedName>
        <fullName evidence="3">Microbial-type PARG catalytic domain-containing protein</fullName>
    </recommendedName>
</protein>
<proteinExistence type="predicted"/>
<organism evidence="1 2">
    <name type="scientific">Acaryochloris thomasi RCC1774</name>
    <dbReference type="NCBI Taxonomy" id="1764569"/>
    <lineage>
        <taxon>Bacteria</taxon>
        <taxon>Bacillati</taxon>
        <taxon>Cyanobacteriota</taxon>
        <taxon>Cyanophyceae</taxon>
        <taxon>Acaryochloridales</taxon>
        <taxon>Acaryochloridaceae</taxon>
        <taxon>Acaryochloris</taxon>
        <taxon>Acaryochloris thomasi</taxon>
    </lineage>
</organism>
<gene>
    <name evidence="1" type="ORF">C1752_01860</name>
</gene>
<dbReference type="Proteomes" id="UP000248857">
    <property type="component" value="Unassembled WGS sequence"/>
</dbReference>
<dbReference type="AlphaFoldDB" id="A0A2W1JVQ9"/>
<evidence type="ECO:0000313" key="2">
    <source>
        <dbReference type="Proteomes" id="UP000248857"/>
    </source>
</evidence>
<name>A0A2W1JVQ9_9CYAN</name>
<accession>A0A2W1JVQ9</accession>
<dbReference type="OrthoDB" id="1452819at2"/>
<reference evidence="1 2" key="1">
    <citation type="journal article" date="2018" name="Sci. Rep.">
        <title>A novel species of the marine cyanobacterium Acaryochloris with a unique pigment content and lifestyle.</title>
        <authorList>
            <person name="Partensky F."/>
            <person name="Six C."/>
            <person name="Ratin M."/>
            <person name="Garczarek L."/>
            <person name="Vaulot D."/>
            <person name="Probert I."/>
            <person name="Calteau A."/>
            <person name="Gourvil P."/>
            <person name="Marie D."/>
            <person name="Grebert T."/>
            <person name="Bouchier C."/>
            <person name="Le Panse S."/>
            <person name="Gachenot M."/>
            <person name="Rodriguez F."/>
            <person name="Garrido J.L."/>
        </authorList>
    </citation>
    <scope>NUCLEOTIDE SEQUENCE [LARGE SCALE GENOMIC DNA]</scope>
    <source>
        <strain evidence="1 2">RCC1774</strain>
    </source>
</reference>
<evidence type="ECO:0008006" key="3">
    <source>
        <dbReference type="Google" id="ProtNLM"/>
    </source>
</evidence>
<dbReference type="PANTHER" id="PTHR35609:SF1">
    <property type="entry name" value="MACRO DOMAIN-CONTAINING PROTEIN"/>
    <property type="match status" value="1"/>
</dbReference>
<comment type="caution">
    <text evidence="1">The sequence shown here is derived from an EMBL/GenBank/DDBJ whole genome shotgun (WGS) entry which is preliminary data.</text>
</comment>
<evidence type="ECO:0000313" key="1">
    <source>
        <dbReference type="EMBL" id="PZD73814.1"/>
    </source>
</evidence>